<proteinExistence type="predicted"/>
<keyword evidence="1" id="KW-0472">Membrane</keyword>
<dbReference type="Proteomes" id="UP000567795">
    <property type="component" value="Unassembled WGS sequence"/>
</dbReference>
<dbReference type="AlphaFoldDB" id="A0A853A0Y8"/>
<gene>
    <name evidence="2" type="ORF">FHU37_004063</name>
</gene>
<evidence type="ECO:0000256" key="1">
    <source>
        <dbReference type="SAM" id="Phobius"/>
    </source>
</evidence>
<comment type="caution">
    <text evidence="2">The sequence shown here is derived from an EMBL/GenBank/DDBJ whole genome shotgun (WGS) entry which is preliminary data.</text>
</comment>
<feature type="transmembrane region" description="Helical" evidence="1">
    <location>
        <begin position="81"/>
        <end position="99"/>
    </location>
</feature>
<keyword evidence="1" id="KW-0812">Transmembrane</keyword>
<evidence type="ECO:0000313" key="2">
    <source>
        <dbReference type="EMBL" id="NYI07120.1"/>
    </source>
</evidence>
<accession>A0A853A0Y8</accession>
<feature type="transmembrane region" description="Helical" evidence="1">
    <location>
        <begin position="105"/>
        <end position="127"/>
    </location>
</feature>
<dbReference type="RefSeq" id="WP_179815594.1">
    <property type="nucleotide sequence ID" value="NZ_JACBZD010000001.1"/>
</dbReference>
<name>A0A853A0Y8_9ACTN</name>
<keyword evidence="3" id="KW-1185">Reference proteome</keyword>
<reference evidence="2 3" key="1">
    <citation type="submission" date="2020-07" db="EMBL/GenBank/DDBJ databases">
        <title>Sequencing the genomes of 1000 actinobacteria strains.</title>
        <authorList>
            <person name="Klenk H.-P."/>
        </authorList>
    </citation>
    <scope>NUCLEOTIDE SEQUENCE [LARGE SCALE GENOMIC DNA]</scope>
    <source>
        <strain evidence="2 3">DSM 42178</strain>
    </source>
</reference>
<protein>
    <submittedName>
        <fullName evidence="2">Uncharacterized protein</fullName>
    </submittedName>
</protein>
<sequence>MPALTRIARTAGKVGFGAARGGWRLRRAAVAAEEAERKGLVVDVEAENEAAGEPAPRFTTGQAVLLVRYLAGKLVLGRLELLFLVKYAVGGLGVLLLPWGVTTPIGIVLLVLAVLMAGAQWVVSRIIGRLGGFSRMRGAETELEEATTVWWPNLKREMRRVGLPDRAWPMLQLAARHAGRRTTEEQRAALADIRWRSVLPARQLRAARRALAEDARRRGEPTPPPTA</sequence>
<organism evidence="2 3">
    <name type="scientific">Allostreptomyces psammosilenae</name>
    <dbReference type="NCBI Taxonomy" id="1892865"/>
    <lineage>
        <taxon>Bacteria</taxon>
        <taxon>Bacillati</taxon>
        <taxon>Actinomycetota</taxon>
        <taxon>Actinomycetes</taxon>
        <taxon>Kitasatosporales</taxon>
        <taxon>Streptomycetaceae</taxon>
        <taxon>Allostreptomyces</taxon>
    </lineage>
</organism>
<evidence type="ECO:0000313" key="3">
    <source>
        <dbReference type="Proteomes" id="UP000567795"/>
    </source>
</evidence>
<dbReference type="EMBL" id="JACBZD010000001">
    <property type="protein sequence ID" value="NYI07120.1"/>
    <property type="molecule type" value="Genomic_DNA"/>
</dbReference>
<keyword evidence="1" id="KW-1133">Transmembrane helix</keyword>